<feature type="domain" description="Histidine kinase" evidence="13">
    <location>
        <begin position="605"/>
        <end position="698"/>
    </location>
</feature>
<evidence type="ECO:0000259" key="13">
    <source>
        <dbReference type="PROSITE" id="PS50109"/>
    </source>
</evidence>
<evidence type="ECO:0000256" key="5">
    <source>
        <dbReference type="ARBA" id="ARBA00022553"/>
    </source>
</evidence>
<evidence type="ECO:0000256" key="2">
    <source>
        <dbReference type="ARBA" id="ARBA00004651"/>
    </source>
</evidence>
<dbReference type="CDD" id="cd16917">
    <property type="entry name" value="HATPase_UhpB-NarQ-NarX-like"/>
    <property type="match status" value="1"/>
</dbReference>
<feature type="coiled-coil region" evidence="11">
    <location>
        <begin position="337"/>
        <end position="364"/>
    </location>
</feature>
<dbReference type="PROSITE" id="PS50113">
    <property type="entry name" value="PAC"/>
    <property type="match status" value="1"/>
</dbReference>
<dbReference type="SMART" id="SM00091">
    <property type="entry name" value="PAS"/>
    <property type="match status" value="1"/>
</dbReference>
<evidence type="ECO:0000259" key="15">
    <source>
        <dbReference type="PROSITE" id="PS50113"/>
    </source>
</evidence>
<dbReference type="InterPro" id="IPR000014">
    <property type="entry name" value="PAS"/>
</dbReference>
<dbReference type="SMART" id="SM00304">
    <property type="entry name" value="HAMP"/>
    <property type="match status" value="1"/>
</dbReference>
<dbReference type="Gene3D" id="2.10.70.100">
    <property type="match status" value="1"/>
</dbReference>
<dbReference type="InterPro" id="IPR035965">
    <property type="entry name" value="PAS-like_dom_sf"/>
</dbReference>
<dbReference type="GO" id="GO:0046983">
    <property type="term" value="F:protein dimerization activity"/>
    <property type="evidence" value="ECO:0007669"/>
    <property type="project" value="InterPro"/>
</dbReference>
<comment type="catalytic activity">
    <reaction evidence="1">
        <text>ATP + protein L-histidine = ADP + protein N-phospho-L-histidine.</text>
        <dbReference type="EC" id="2.7.13.3"/>
    </reaction>
</comment>
<dbReference type="EMBL" id="LNQE01000223">
    <property type="protein sequence ID" value="KUG28390.1"/>
    <property type="molecule type" value="Genomic_DNA"/>
</dbReference>
<evidence type="ECO:0000256" key="9">
    <source>
        <dbReference type="ARBA" id="ARBA00022989"/>
    </source>
</evidence>
<organism evidence="17">
    <name type="scientific">hydrocarbon metagenome</name>
    <dbReference type="NCBI Taxonomy" id="938273"/>
    <lineage>
        <taxon>unclassified sequences</taxon>
        <taxon>metagenomes</taxon>
        <taxon>ecological metagenomes</taxon>
    </lineage>
</organism>
<dbReference type="SUPFAM" id="SSF55785">
    <property type="entry name" value="PYP-like sensor domain (PAS domain)"/>
    <property type="match status" value="1"/>
</dbReference>
<dbReference type="InterPro" id="IPR005467">
    <property type="entry name" value="His_kinase_dom"/>
</dbReference>
<feature type="transmembrane region" description="Helical" evidence="12">
    <location>
        <begin position="272"/>
        <end position="294"/>
    </location>
</feature>
<dbReference type="CDD" id="cd00130">
    <property type="entry name" value="PAS"/>
    <property type="match status" value="1"/>
</dbReference>
<evidence type="ECO:0000259" key="14">
    <source>
        <dbReference type="PROSITE" id="PS50112"/>
    </source>
</evidence>
<dbReference type="Pfam" id="PF08447">
    <property type="entry name" value="PAS_3"/>
    <property type="match status" value="1"/>
</dbReference>
<evidence type="ECO:0000256" key="6">
    <source>
        <dbReference type="ARBA" id="ARBA00022679"/>
    </source>
</evidence>
<dbReference type="PROSITE" id="PS50112">
    <property type="entry name" value="PAS"/>
    <property type="match status" value="1"/>
</dbReference>
<dbReference type="Pfam" id="PF07730">
    <property type="entry name" value="HisKA_3"/>
    <property type="match status" value="1"/>
</dbReference>
<dbReference type="Gene3D" id="6.10.340.10">
    <property type="match status" value="1"/>
</dbReference>
<dbReference type="GO" id="GO:0000155">
    <property type="term" value="F:phosphorelay sensor kinase activity"/>
    <property type="evidence" value="ECO:0007669"/>
    <property type="project" value="InterPro"/>
</dbReference>
<keyword evidence="11" id="KW-0175">Coiled coil</keyword>
<dbReference type="Gene3D" id="1.20.5.1930">
    <property type="match status" value="1"/>
</dbReference>
<keyword evidence="9 12" id="KW-1133">Transmembrane helix</keyword>
<dbReference type="InterPro" id="IPR003660">
    <property type="entry name" value="HAMP_dom"/>
</dbReference>
<evidence type="ECO:0000259" key="16">
    <source>
        <dbReference type="PROSITE" id="PS50885"/>
    </source>
</evidence>
<evidence type="ECO:0000256" key="11">
    <source>
        <dbReference type="SAM" id="Coils"/>
    </source>
</evidence>
<feature type="domain" description="PAS" evidence="14">
    <location>
        <begin position="354"/>
        <end position="426"/>
    </location>
</feature>
<keyword evidence="6" id="KW-0808">Transferase</keyword>
<protein>
    <recommendedName>
        <fullName evidence="3">histidine kinase</fullName>
        <ecNumber evidence="3">2.7.13.3</ecNumber>
    </recommendedName>
</protein>
<comment type="subcellular location">
    <subcellularLocation>
        <location evidence="2">Cell membrane</location>
        <topology evidence="2">Multi-pass membrane protein</topology>
    </subcellularLocation>
</comment>
<dbReference type="PROSITE" id="PS50109">
    <property type="entry name" value="HIS_KIN"/>
    <property type="match status" value="1"/>
</dbReference>
<dbReference type="Pfam" id="PF05228">
    <property type="entry name" value="CHASE4"/>
    <property type="match status" value="1"/>
</dbReference>
<dbReference type="InterPro" id="IPR001610">
    <property type="entry name" value="PAC"/>
</dbReference>
<sequence length="702" mass="78668">MTLRTATIGIVFSIFILLFALLYAVTHHNILSSFRILEEKQVAESLGRVENALANELRGLDAVCEDWAAWDDTYDFMRQPTDAYISSNITGQALSNLHLDLILYYDEAGRLVLGKSHDADWNVIDATEREMAHISQDSPLFLRRENALRGGVVMLPDGPLLVVARPIRTSRKDGPIGGTLIMGRYLDSHREQALADQIMTPVRFFLFADSGRSRRLEDVAAALRRSGQYQIFPENEDNIKGYALIRDIYGEPGLIMEVSVDRDMHRQGLVTLRYNFISLAAIGLTFGLGMHYLVEKRILSRITSLGSQIAAVRRDPHASRDIRVTGNDEITALGTAIREMLAEMESAREKLADSEKRYEMATRAAKVGVWDYDFTTGALFLDPSLKALLGYRDEEIEDSLEAWLQLVEPEDRAVAMELARDSLRERAGEVIREYRLRRKDGGIRWIMIRGLVKRDASGAPVRFLGTGVDVTDLKFAEQSVRHLTREIITAQEYERSRIARELHDNVAQDLSSLKISCEAVSEAIPKTDGPLRERFAEASRILQRAITFTREMAYALRPSNLDHLGFLSAVERYCADFEEKTGIRTRFLPTGMEGVTFDPETEINLFRVVQEALGNIRRHSEATEAVVKIVESHPHIIVRVEDNGVGFDVDSGLAAAMEEKRMGLGGMRERVKLLGGNLRVVSAPGQGTRIVAEIPSHRGGTA</sequence>
<feature type="domain" description="PAC" evidence="15">
    <location>
        <begin position="430"/>
        <end position="482"/>
    </location>
</feature>
<dbReference type="InterPro" id="IPR050482">
    <property type="entry name" value="Sensor_HK_TwoCompSys"/>
</dbReference>
<evidence type="ECO:0000256" key="10">
    <source>
        <dbReference type="ARBA" id="ARBA00023136"/>
    </source>
</evidence>
<dbReference type="AlphaFoldDB" id="A0A0W8G5N2"/>
<reference evidence="17" key="1">
    <citation type="journal article" date="2015" name="Proc. Natl. Acad. Sci. U.S.A.">
        <title>Networks of energetic and metabolic interactions define dynamics in microbial communities.</title>
        <authorList>
            <person name="Embree M."/>
            <person name="Liu J.K."/>
            <person name="Al-Bassam M.M."/>
            <person name="Zengler K."/>
        </authorList>
    </citation>
    <scope>NUCLEOTIDE SEQUENCE</scope>
</reference>
<gene>
    <name evidence="17" type="ORF">ASZ90_001730</name>
</gene>
<evidence type="ECO:0000256" key="4">
    <source>
        <dbReference type="ARBA" id="ARBA00022475"/>
    </source>
</evidence>
<dbReference type="NCBIfam" id="TIGR00229">
    <property type="entry name" value="sensory_box"/>
    <property type="match status" value="1"/>
</dbReference>
<evidence type="ECO:0000256" key="8">
    <source>
        <dbReference type="ARBA" id="ARBA00022777"/>
    </source>
</evidence>
<evidence type="ECO:0000256" key="1">
    <source>
        <dbReference type="ARBA" id="ARBA00000085"/>
    </source>
</evidence>
<dbReference type="InterPro" id="IPR013655">
    <property type="entry name" value="PAS_fold_3"/>
</dbReference>
<dbReference type="SUPFAM" id="SSF55874">
    <property type="entry name" value="ATPase domain of HSP90 chaperone/DNA topoisomerase II/histidine kinase"/>
    <property type="match status" value="1"/>
</dbReference>
<keyword evidence="7 12" id="KW-0812">Transmembrane</keyword>
<feature type="transmembrane region" description="Helical" evidence="12">
    <location>
        <begin position="6"/>
        <end position="25"/>
    </location>
</feature>
<evidence type="ECO:0000313" key="17">
    <source>
        <dbReference type="EMBL" id="KUG28390.1"/>
    </source>
</evidence>
<dbReference type="Pfam" id="PF02518">
    <property type="entry name" value="HATPase_c"/>
    <property type="match status" value="1"/>
</dbReference>
<evidence type="ECO:0000256" key="7">
    <source>
        <dbReference type="ARBA" id="ARBA00022692"/>
    </source>
</evidence>
<keyword evidence="8" id="KW-0418">Kinase</keyword>
<dbReference type="InterPro" id="IPR036890">
    <property type="entry name" value="HATPase_C_sf"/>
</dbReference>
<dbReference type="SMART" id="SM00387">
    <property type="entry name" value="HATPase_c"/>
    <property type="match status" value="1"/>
</dbReference>
<dbReference type="Gene3D" id="3.30.565.10">
    <property type="entry name" value="Histidine kinase-like ATPase, C-terminal domain"/>
    <property type="match status" value="1"/>
</dbReference>
<proteinExistence type="predicted"/>
<dbReference type="GO" id="GO:0005886">
    <property type="term" value="C:plasma membrane"/>
    <property type="evidence" value="ECO:0007669"/>
    <property type="project" value="UniProtKB-SubCell"/>
</dbReference>
<name>A0A0W8G5N2_9ZZZZ</name>
<keyword evidence="4" id="KW-1003">Cell membrane</keyword>
<evidence type="ECO:0000256" key="3">
    <source>
        <dbReference type="ARBA" id="ARBA00012438"/>
    </source>
</evidence>
<dbReference type="InterPro" id="IPR000700">
    <property type="entry name" value="PAS-assoc_C"/>
</dbReference>
<feature type="domain" description="HAMP" evidence="16">
    <location>
        <begin position="296"/>
        <end position="349"/>
    </location>
</feature>
<dbReference type="InterPro" id="IPR003594">
    <property type="entry name" value="HATPase_dom"/>
</dbReference>
<dbReference type="PANTHER" id="PTHR24421:SF37">
    <property type="entry name" value="SENSOR HISTIDINE KINASE NARS"/>
    <property type="match status" value="1"/>
</dbReference>
<dbReference type="InterPro" id="IPR011712">
    <property type="entry name" value="Sig_transdc_His_kin_sub3_dim/P"/>
</dbReference>
<comment type="caution">
    <text evidence="17">The sequence shown here is derived from an EMBL/GenBank/DDBJ whole genome shotgun (WGS) entry which is preliminary data.</text>
</comment>
<dbReference type="Gene3D" id="3.30.450.20">
    <property type="entry name" value="PAS domain"/>
    <property type="match status" value="1"/>
</dbReference>
<evidence type="ECO:0000256" key="12">
    <source>
        <dbReference type="SAM" id="Phobius"/>
    </source>
</evidence>
<dbReference type="InterPro" id="IPR007892">
    <property type="entry name" value="CHASE4"/>
</dbReference>
<dbReference type="EC" id="2.7.13.3" evidence="3"/>
<accession>A0A0W8G5N2</accession>
<keyword evidence="10 12" id="KW-0472">Membrane</keyword>
<dbReference type="PROSITE" id="PS50885">
    <property type="entry name" value="HAMP"/>
    <property type="match status" value="1"/>
</dbReference>
<dbReference type="PANTHER" id="PTHR24421">
    <property type="entry name" value="NITRATE/NITRITE SENSOR PROTEIN NARX-RELATED"/>
    <property type="match status" value="1"/>
</dbReference>
<dbReference type="SMART" id="SM00086">
    <property type="entry name" value="PAC"/>
    <property type="match status" value="1"/>
</dbReference>
<keyword evidence="5" id="KW-0597">Phosphoprotein</keyword>